<gene>
    <name evidence="4" type="ORF">GUY60_30910</name>
</gene>
<dbReference type="Proteomes" id="UP000598297">
    <property type="component" value="Unassembled WGS sequence"/>
</dbReference>
<evidence type="ECO:0000313" key="5">
    <source>
        <dbReference type="Proteomes" id="UP000598297"/>
    </source>
</evidence>
<dbReference type="AlphaFoldDB" id="A0A964UUS4"/>
<evidence type="ECO:0000313" key="4">
    <source>
        <dbReference type="EMBL" id="NBE55766.1"/>
    </source>
</evidence>
<dbReference type="PROSITE" id="PS51257">
    <property type="entry name" value="PROKAR_LIPOPROTEIN"/>
    <property type="match status" value="1"/>
</dbReference>
<proteinExistence type="predicted"/>
<dbReference type="OrthoDB" id="5196645at2"/>
<dbReference type="PANTHER" id="PTHR24094:SF15">
    <property type="entry name" value="AMP-DEPENDENT SYNTHETASE_LIGASE DOMAIN-CONTAINING PROTEIN-RELATED"/>
    <property type="match status" value="1"/>
</dbReference>
<name>A0A964UUS4_9ACTN</name>
<feature type="domain" description="GmrSD restriction endonucleases C-terminal" evidence="3">
    <location>
        <begin position="129"/>
        <end position="240"/>
    </location>
</feature>
<keyword evidence="5" id="KW-1185">Reference proteome</keyword>
<protein>
    <submittedName>
        <fullName evidence="4">DUF1524 domain-containing protein</fullName>
    </submittedName>
</protein>
<evidence type="ECO:0000256" key="2">
    <source>
        <dbReference type="SAM" id="SignalP"/>
    </source>
</evidence>
<dbReference type="Pfam" id="PF07510">
    <property type="entry name" value="GmrSD_C"/>
    <property type="match status" value="1"/>
</dbReference>
<reference evidence="4" key="1">
    <citation type="submission" date="2020-01" db="EMBL/GenBank/DDBJ databases">
        <title>Whole-genome analyses of novel actinobacteria.</title>
        <authorList>
            <person name="Sahin N."/>
        </authorList>
    </citation>
    <scope>NUCLEOTIDE SEQUENCE</scope>
    <source>
        <strain evidence="4">YC537</strain>
    </source>
</reference>
<evidence type="ECO:0000256" key="1">
    <source>
        <dbReference type="SAM" id="MobiDB-lite"/>
    </source>
</evidence>
<keyword evidence="2" id="KW-0732">Signal</keyword>
<feature type="compositionally biased region" description="Gly residues" evidence="1">
    <location>
        <begin position="43"/>
        <end position="60"/>
    </location>
</feature>
<sequence>MARQKWWGRGLAVLAVLAVAGCSGVGTEGGTEGGADPKPSVSGGTGAGETDGGTGAGGGPPEHTGTLPGVPSAQTARQKLAGLDVAAQGSMTGYSREKFLHWAEQGENCDTREVVLERDGKDVRRNDDCRAVSGSWDSVYDDEKFTDSSDLDIDHMVPLANAWRSGAGKWTQERRAEFANDLTHPQLIAVSASSNRSKGDQGPDEWQPPAKAYWCVYGRAWVSVKSTYELTVTEAEKRELDEMLGTCES</sequence>
<evidence type="ECO:0000259" key="3">
    <source>
        <dbReference type="Pfam" id="PF07510"/>
    </source>
</evidence>
<comment type="caution">
    <text evidence="4">The sequence shown here is derived from an EMBL/GenBank/DDBJ whole genome shotgun (WGS) entry which is preliminary data.</text>
</comment>
<dbReference type="PANTHER" id="PTHR24094">
    <property type="entry name" value="SECRETED PROTEIN"/>
    <property type="match status" value="1"/>
</dbReference>
<feature type="region of interest" description="Disordered" evidence="1">
    <location>
        <begin position="26"/>
        <end position="71"/>
    </location>
</feature>
<dbReference type="RefSeq" id="WP_161703813.1">
    <property type="nucleotide sequence ID" value="NZ_JAAAHS010000367.1"/>
</dbReference>
<feature type="signal peptide" evidence="2">
    <location>
        <begin position="1"/>
        <end position="20"/>
    </location>
</feature>
<dbReference type="InterPro" id="IPR011089">
    <property type="entry name" value="GmrSD_C"/>
</dbReference>
<organism evidence="4 5">
    <name type="scientific">Streptomyces boluensis</name>
    <dbReference type="NCBI Taxonomy" id="1775135"/>
    <lineage>
        <taxon>Bacteria</taxon>
        <taxon>Bacillati</taxon>
        <taxon>Actinomycetota</taxon>
        <taxon>Actinomycetes</taxon>
        <taxon>Kitasatosporales</taxon>
        <taxon>Streptomycetaceae</taxon>
        <taxon>Streptomyces</taxon>
    </lineage>
</organism>
<accession>A0A964UUS4</accession>
<dbReference type="EMBL" id="JAAAHS010000367">
    <property type="protein sequence ID" value="NBE55766.1"/>
    <property type="molecule type" value="Genomic_DNA"/>
</dbReference>
<feature type="chain" id="PRO_5039615080" evidence="2">
    <location>
        <begin position="21"/>
        <end position="249"/>
    </location>
</feature>